<dbReference type="InterPro" id="IPR023030">
    <property type="entry name" value="Bifunc_HldE"/>
</dbReference>
<organism evidence="15 16">
    <name type="scientific">Aurantibacter aestuarii</name>
    <dbReference type="NCBI Taxonomy" id="1266046"/>
    <lineage>
        <taxon>Bacteria</taxon>
        <taxon>Pseudomonadati</taxon>
        <taxon>Bacteroidota</taxon>
        <taxon>Flavobacteriia</taxon>
        <taxon>Flavobacteriales</taxon>
        <taxon>Flavobacteriaceae</taxon>
        <taxon>Aurantibacter</taxon>
    </lineage>
</organism>
<keyword evidence="7 12" id="KW-0418">Kinase</keyword>
<dbReference type="GO" id="GO:0009244">
    <property type="term" value="P:lipopolysaccharide core region biosynthetic process"/>
    <property type="evidence" value="ECO:0007669"/>
    <property type="project" value="UniProtKB-UniPathway"/>
</dbReference>
<evidence type="ECO:0000256" key="8">
    <source>
        <dbReference type="ARBA" id="ARBA00022840"/>
    </source>
</evidence>
<dbReference type="InterPro" id="IPR011611">
    <property type="entry name" value="PfkB_dom"/>
</dbReference>
<dbReference type="GO" id="GO:0016773">
    <property type="term" value="F:phosphotransferase activity, alcohol group as acceptor"/>
    <property type="evidence" value="ECO:0007669"/>
    <property type="project" value="InterPro"/>
</dbReference>
<comment type="catalytic activity">
    <reaction evidence="12">
        <text>D-glycero-beta-D-manno-heptose 7-phosphate + ATP = D-glycero-beta-D-manno-heptose 1,7-bisphosphate + ADP + H(+)</text>
        <dbReference type="Rhea" id="RHEA:27473"/>
        <dbReference type="ChEBI" id="CHEBI:15378"/>
        <dbReference type="ChEBI" id="CHEBI:30616"/>
        <dbReference type="ChEBI" id="CHEBI:60204"/>
        <dbReference type="ChEBI" id="CHEBI:60208"/>
        <dbReference type="ChEBI" id="CHEBI:456216"/>
        <dbReference type="EC" id="2.7.1.167"/>
    </reaction>
</comment>
<name>A0A2T1NER3_9FLAO</name>
<dbReference type="SUPFAM" id="SSF53613">
    <property type="entry name" value="Ribokinase-like"/>
    <property type="match status" value="1"/>
</dbReference>
<keyword evidence="6 12" id="KW-0547">Nucleotide-binding</keyword>
<comment type="catalytic activity">
    <reaction evidence="11 12">
        <text>D-glycero-beta-D-manno-heptose 1-phosphate + ATP + H(+) = ADP-D-glycero-beta-D-manno-heptose + diphosphate</text>
        <dbReference type="Rhea" id="RHEA:27465"/>
        <dbReference type="ChEBI" id="CHEBI:15378"/>
        <dbReference type="ChEBI" id="CHEBI:30616"/>
        <dbReference type="ChEBI" id="CHEBI:33019"/>
        <dbReference type="ChEBI" id="CHEBI:59967"/>
        <dbReference type="ChEBI" id="CHEBI:61593"/>
        <dbReference type="EC" id="2.7.7.70"/>
    </reaction>
</comment>
<dbReference type="Proteomes" id="UP000238426">
    <property type="component" value="Unassembled WGS sequence"/>
</dbReference>
<feature type="active site" evidence="12">
    <location>
        <position position="259"/>
    </location>
</feature>
<dbReference type="GO" id="GO:0097171">
    <property type="term" value="P:ADP-L-glycero-beta-D-manno-heptose biosynthetic process"/>
    <property type="evidence" value="ECO:0007669"/>
    <property type="project" value="UniProtKB-UniPathway"/>
</dbReference>
<dbReference type="Gene3D" id="3.40.50.620">
    <property type="entry name" value="HUPs"/>
    <property type="match status" value="1"/>
</dbReference>
<dbReference type="GO" id="GO:0005829">
    <property type="term" value="C:cytosol"/>
    <property type="evidence" value="ECO:0007669"/>
    <property type="project" value="TreeGrafter"/>
</dbReference>
<evidence type="ECO:0000256" key="9">
    <source>
        <dbReference type="ARBA" id="ARBA00023268"/>
    </source>
</evidence>
<sequence length="459" mass="50583">MSNQILVVGDIIIDSYLVGSAERISPEAPVPIININNEKLALGGAGNVVNNLLAFGAKVDLVSVIGNCINASVLLNLLKEKNISTKFLIEEKERIASKKTRILSSNQQILRYDQEIIKDISTDSSNKLLELLEKNLSDYKIVVISDYGKGIMTKNLTSQLIKLANHKGVKVLVDPKGIDYSKYTGAYLLTPNKKEASLAINLKIDDNNLLDASRKLKNDYQLTYSIITLSHKGIAVFKNNLKILPTSAKEVYDVTGAGDTVIAALAYMLSLNKTVEEAVKFANIAASIVVAKIGVATASLEEIYPKEHNIKSLEDIKDIINSLKKKHQKIVFTNGCFDILHLGHIKYLEEAKRLGDVLIVGVNTDMSVKKLKGSNRPINSELDRVYLINALKAVDYAILFNEETPYELIKCIEPDVLVKGADYKTEDVIGSDLVKSVHLIDLVEGKSTTKLISKINNDY</sequence>
<keyword evidence="8 12" id="KW-0067">ATP-binding</keyword>
<dbReference type="CDD" id="cd01172">
    <property type="entry name" value="RfaE_like"/>
    <property type="match status" value="1"/>
</dbReference>
<feature type="region of interest" description="Cytidylyltransferase" evidence="12">
    <location>
        <begin position="332"/>
        <end position="459"/>
    </location>
</feature>
<dbReference type="Pfam" id="PF01467">
    <property type="entry name" value="CTP_transf_like"/>
    <property type="match status" value="1"/>
</dbReference>
<dbReference type="EC" id="2.7.7.70" evidence="12"/>
<feature type="domain" description="Cytidyltransferase-like" evidence="14">
    <location>
        <begin position="332"/>
        <end position="426"/>
    </location>
</feature>
<evidence type="ECO:0000313" key="16">
    <source>
        <dbReference type="Proteomes" id="UP000238426"/>
    </source>
</evidence>
<dbReference type="InterPro" id="IPR004821">
    <property type="entry name" value="Cyt_trans-like"/>
</dbReference>
<dbReference type="Gene3D" id="3.40.1190.20">
    <property type="match status" value="1"/>
</dbReference>
<dbReference type="EC" id="2.7.1.167" evidence="12"/>
<dbReference type="InterPro" id="IPR029056">
    <property type="entry name" value="Ribokinase-like"/>
</dbReference>
<comment type="function">
    <text evidence="2 12">Catalyzes the ADP transfer from ATP to D-glycero-beta-D-manno-heptose 1-phosphate, yielding ADP-D-glycero-beta-D-manno-heptose.</text>
</comment>
<comment type="pathway">
    <text evidence="3">Bacterial outer membrane biogenesis; LPS core biosynthesis.</text>
</comment>
<dbReference type="GO" id="GO:0033785">
    <property type="term" value="F:heptose 7-phosphate kinase activity"/>
    <property type="evidence" value="ECO:0007669"/>
    <property type="project" value="UniProtKB-UniRule"/>
</dbReference>
<evidence type="ECO:0000256" key="10">
    <source>
        <dbReference type="ARBA" id="ARBA00023277"/>
    </source>
</evidence>
<comment type="subunit">
    <text evidence="12">Homodimer.</text>
</comment>
<gene>
    <name evidence="12" type="primary">hldE</name>
    <name evidence="15" type="ORF">C7H52_04785</name>
</gene>
<dbReference type="Pfam" id="PF00294">
    <property type="entry name" value="PfkB"/>
    <property type="match status" value="1"/>
</dbReference>
<dbReference type="InterPro" id="IPR011914">
    <property type="entry name" value="RfaE_dom_II"/>
</dbReference>
<evidence type="ECO:0000313" key="15">
    <source>
        <dbReference type="EMBL" id="PSG90933.1"/>
    </source>
</evidence>
<dbReference type="OrthoDB" id="9795543at2"/>
<dbReference type="NCBIfam" id="TIGR02198">
    <property type="entry name" value="rfaE_dom_I"/>
    <property type="match status" value="1"/>
</dbReference>
<comment type="caution">
    <text evidence="15">The sequence shown here is derived from an EMBL/GenBank/DDBJ whole genome shotgun (WGS) entry which is preliminary data.</text>
</comment>
<comment type="similarity">
    <text evidence="12">In the N-terminal section; belongs to the carbohydrate kinase PfkB family.</text>
</comment>
<dbReference type="InterPro" id="IPR014729">
    <property type="entry name" value="Rossmann-like_a/b/a_fold"/>
</dbReference>
<dbReference type="GO" id="GO:0033786">
    <property type="term" value="F:heptose-1-phosphate adenylyltransferase activity"/>
    <property type="evidence" value="ECO:0007669"/>
    <property type="project" value="UniProtKB-UniRule"/>
</dbReference>
<dbReference type="NCBIfam" id="TIGR02199">
    <property type="entry name" value="rfaE_dom_II"/>
    <property type="match status" value="1"/>
</dbReference>
<comment type="pathway">
    <text evidence="12">Nucleotide-sugar biosynthesis; ADP-L-glycero-beta-D-manno-heptose biosynthesis; ADP-L-glycero-beta-D-manno-heptose from D-glycero-beta-D-manno-heptose 7-phosphate: step 3/4.</text>
</comment>
<evidence type="ECO:0000256" key="6">
    <source>
        <dbReference type="ARBA" id="ARBA00022741"/>
    </source>
</evidence>
<comment type="function">
    <text evidence="1 12">Catalyzes the phosphorylation of D-glycero-D-manno-heptose 7-phosphate at the C-1 position to selectively form D-glycero-beta-D-manno-heptose-1,7-bisphosphate.</text>
</comment>
<dbReference type="NCBIfam" id="TIGR00125">
    <property type="entry name" value="cyt_tran_rel"/>
    <property type="match status" value="1"/>
</dbReference>
<dbReference type="UniPathway" id="UPA00958"/>
<comment type="pathway">
    <text evidence="12">Nucleotide-sugar biosynthesis; ADP-L-glycero-beta-D-manno-heptose biosynthesis; ADP-L-glycero-beta-D-manno-heptose from D-glycero-beta-D-manno-heptose 7-phosphate: step 1/4.</text>
</comment>
<evidence type="ECO:0000256" key="11">
    <source>
        <dbReference type="ARBA" id="ARBA00047428"/>
    </source>
</evidence>
<evidence type="ECO:0000259" key="13">
    <source>
        <dbReference type="Pfam" id="PF00294"/>
    </source>
</evidence>
<dbReference type="InterPro" id="IPR011913">
    <property type="entry name" value="RfaE_dom_I"/>
</dbReference>
<protein>
    <recommendedName>
        <fullName evidence="12">Bifunctional protein HldE</fullName>
    </recommendedName>
    <domain>
        <recommendedName>
            <fullName evidence="12">D-beta-D-heptose 7-phosphate kinase</fullName>
            <ecNumber evidence="12">2.7.1.167</ecNumber>
        </recommendedName>
        <alternativeName>
            <fullName evidence="12">D-beta-D-heptose 7-phosphotransferase</fullName>
        </alternativeName>
        <alternativeName>
            <fullName evidence="12">D-glycero-beta-D-manno-heptose-7-phosphate kinase</fullName>
        </alternativeName>
    </domain>
    <domain>
        <recommendedName>
            <fullName evidence="12">D-beta-D-heptose 1-phosphate adenylyltransferase</fullName>
            <ecNumber evidence="12">2.7.7.70</ecNumber>
        </recommendedName>
        <alternativeName>
            <fullName evidence="12">D-glycero-beta-D-manno-heptose 1-phosphate adenylyltransferase</fullName>
        </alternativeName>
    </domain>
</protein>
<evidence type="ECO:0000259" key="14">
    <source>
        <dbReference type="Pfam" id="PF01467"/>
    </source>
</evidence>
<reference evidence="15 16" key="1">
    <citation type="submission" date="2018-03" db="EMBL/GenBank/DDBJ databases">
        <title>Mesoflavibacter sp. HG37 and Mesoflavibacter sp. HG96 sp.nov., two marine bacteria isolated from seawater of Western Pacific Ocean.</title>
        <authorList>
            <person name="Cheng H."/>
            <person name="Wu Y.-H."/>
            <person name="Guo L.-L."/>
            <person name="Xu X.-W."/>
        </authorList>
    </citation>
    <scope>NUCLEOTIDE SEQUENCE [LARGE SCALE GENOMIC DNA]</scope>
    <source>
        <strain evidence="15 16">KCTC 32269</strain>
    </source>
</reference>
<dbReference type="EMBL" id="PXOQ01000007">
    <property type="protein sequence ID" value="PSG90933.1"/>
    <property type="molecule type" value="Genomic_DNA"/>
</dbReference>
<feature type="region of interest" description="Ribokinase" evidence="12">
    <location>
        <begin position="1"/>
        <end position="309"/>
    </location>
</feature>
<dbReference type="PROSITE" id="PS00584">
    <property type="entry name" value="PFKB_KINASES_2"/>
    <property type="match status" value="1"/>
</dbReference>
<dbReference type="HAMAP" id="MF_01603">
    <property type="entry name" value="HldE"/>
    <property type="match status" value="1"/>
</dbReference>
<keyword evidence="5 12" id="KW-0548">Nucleotidyltransferase</keyword>
<evidence type="ECO:0000256" key="5">
    <source>
        <dbReference type="ARBA" id="ARBA00022695"/>
    </source>
</evidence>
<proteinExistence type="inferred from homology"/>
<keyword evidence="16" id="KW-1185">Reference proteome</keyword>
<dbReference type="PANTHER" id="PTHR46969:SF1">
    <property type="entry name" value="BIFUNCTIONAL PROTEIN HLDE"/>
    <property type="match status" value="1"/>
</dbReference>
<evidence type="ECO:0000256" key="2">
    <source>
        <dbReference type="ARBA" id="ARBA00003753"/>
    </source>
</evidence>
<keyword evidence="4 12" id="KW-0808">Transferase</keyword>
<dbReference type="UniPathway" id="UPA00356">
    <property type="reaction ID" value="UER00437"/>
</dbReference>
<dbReference type="InterPro" id="IPR002173">
    <property type="entry name" value="Carboh/pur_kinase_PfkB_CS"/>
</dbReference>
<evidence type="ECO:0000256" key="7">
    <source>
        <dbReference type="ARBA" id="ARBA00022777"/>
    </source>
</evidence>
<keyword evidence="10 12" id="KW-0119">Carbohydrate metabolism</keyword>
<evidence type="ECO:0000256" key="4">
    <source>
        <dbReference type="ARBA" id="ARBA00022679"/>
    </source>
</evidence>
<feature type="domain" description="Carbohydrate kinase PfkB" evidence="13">
    <location>
        <begin position="4"/>
        <end position="298"/>
    </location>
</feature>
<dbReference type="SUPFAM" id="SSF52374">
    <property type="entry name" value="Nucleotidylyl transferase"/>
    <property type="match status" value="1"/>
</dbReference>
<dbReference type="GO" id="GO:0005524">
    <property type="term" value="F:ATP binding"/>
    <property type="evidence" value="ECO:0007669"/>
    <property type="project" value="UniProtKB-UniRule"/>
</dbReference>
<accession>A0A2T1NER3</accession>
<dbReference type="AlphaFoldDB" id="A0A2T1NER3"/>
<dbReference type="RefSeq" id="WP_106463075.1">
    <property type="nucleotide sequence ID" value="NZ_PXOQ01000007.1"/>
</dbReference>
<keyword evidence="9 12" id="KW-0511">Multifunctional enzyme</keyword>
<evidence type="ECO:0000256" key="1">
    <source>
        <dbReference type="ARBA" id="ARBA00002319"/>
    </source>
</evidence>
<comment type="similarity">
    <text evidence="12">In the C-terminal section; belongs to the cytidylyltransferase family.</text>
</comment>
<dbReference type="PANTHER" id="PTHR46969">
    <property type="entry name" value="BIFUNCTIONAL PROTEIN HLDE"/>
    <property type="match status" value="1"/>
</dbReference>
<evidence type="ECO:0000256" key="3">
    <source>
        <dbReference type="ARBA" id="ARBA00004713"/>
    </source>
</evidence>
<evidence type="ECO:0000256" key="12">
    <source>
        <dbReference type="HAMAP-Rule" id="MF_01603"/>
    </source>
</evidence>
<feature type="binding site" evidence="12">
    <location>
        <begin position="192"/>
        <end position="195"/>
    </location>
    <ligand>
        <name>ATP</name>
        <dbReference type="ChEBI" id="CHEBI:30616"/>
    </ligand>
</feature>